<dbReference type="Gene3D" id="1.20.1250.20">
    <property type="entry name" value="MFS general substrate transporter like domains"/>
    <property type="match status" value="1"/>
</dbReference>
<keyword evidence="4 7" id="KW-0812">Transmembrane</keyword>
<dbReference type="Gene3D" id="1.20.1720.10">
    <property type="entry name" value="Multidrug resistance protein D"/>
    <property type="match status" value="1"/>
</dbReference>
<dbReference type="SUPFAM" id="SSF103473">
    <property type="entry name" value="MFS general substrate transporter"/>
    <property type="match status" value="1"/>
</dbReference>
<evidence type="ECO:0000256" key="1">
    <source>
        <dbReference type="ARBA" id="ARBA00004141"/>
    </source>
</evidence>
<dbReference type="EMBL" id="NCSJ02000140">
    <property type="protein sequence ID" value="RFU29083.1"/>
    <property type="molecule type" value="Genomic_DNA"/>
</dbReference>
<dbReference type="PRINTS" id="PR01035">
    <property type="entry name" value="TCRTETA"/>
</dbReference>
<comment type="caution">
    <text evidence="9">The sequence shown here is derived from an EMBL/GenBank/DDBJ whole genome shotgun (WGS) entry which is preliminary data.</text>
</comment>
<dbReference type="OMA" id="ENGMDSY"/>
<feature type="transmembrane region" description="Helical" evidence="7">
    <location>
        <begin position="347"/>
        <end position="365"/>
    </location>
</feature>
<feature type="non-terminal residue" evidence="9">
    <location>
        <position position="475"/>
    </location>
</feature>
<feature type="transmembrane region" description="Helical" evidence="7">
    <location>
        <begin position="429"/>
        <end position="447"/>
    </location>
</feature>
<feature type="transmembrane region" description="Helical" evidence="7">
    <location>
        <begin position="102"/>
        <end position="123"/>
    </location>
</feature>
<comment type="similarity">
    <text evidence="2">Belongs to the major facilitator superfamily. Vesicular transporter family.</text>
</comment>
<dbReference type="InterPro" id="IPR036259">
    <property type="entry name" value="MFS_trans_sf"/>
</dbReference>
<dbReference type="PANTHER" id="PTHR23506:SF23">
    <property type="entry name" value="GH10249P"/>
    <property type="match status" value="1"/>
</dbReference>
<feature type="transmembrane region" description="Helical" evidence="7">
    <location>
        <begin position="187"/>
        <end position="207"/>
    </location>
</feature>
<feature type="non-terminal residue" evidence="9">
    <location>
        <position position="1"/>
    </location>
</feature>
<evidence type="ECO:0000256" key="2">
    <source>
        <dbReference type="ARBA" id="ARBA00006829"/>
    </source>
</evidence>
<reference evidence="9 10" key="1">
    <citation type="submission" date="2018-05" db="EMBL/GenBank/DDBJ databases">
        <title>Draft genome sequence of Scytalidium lignicola DSM 105466, a ubiquitous saprotrophic fungus.</title>
        <authorList>
            <person name="Buettner E."/>
            <person name="Gebauer A.M."/>
            <person name="Hofrichter M."/>
            <person name="Liers C."/>
            <person name="Kellner H."/>
        </authorList>
    </citation>
    <scope>NUCLEOTIDE SEQUENCE [LARGE SCALE GENOMIC DNA]</scope>
    <source>
        <strain evidence="9 10">DSM 105466</strain>
    </source>
</reference>
<feature type="transmembrane region" description="Helical" evidence="7">
    <location>
        <begin position="453"/>
        <end position="473"/>
    </location>
</feature>
<dbReference type="GO" id="GO:0022857">
    <property type="term" value="F:transmembrane transporter activity"/>
    <property type="evidence" value="ECO:0007669"/>
    <property type="project" value="InterPro"/>
</dbReference>
<keyword evidence="10" id="KW-1185">Reference proteome</keyword>
<organism evidence="9 10">
    <name type="scientific">Scytalidium lignicola</name>
    <name type="common">Hyphomycete</name>
    <dbReference type="NCBI Taxonomy" id="5539"/>
    <lineage>
        <taxon>Eukaryota</taxon>
        <taxon>Fungi</taxon>
        <taxon>Dikarya</taxon>
        <taxon>Ascomycota</taxon>
        <taxon>Pezizomycotina</taxon>
        <taxon>Leotiomycetes</taxon>
        <taxon>Leotiomycetes incertae sedis</taxon>
        <taxon>Scytalidium</taxon>
    </lineage>
</organism>
<dbReference type="InterPro" id="IPR020846">
    <property type="entry name" value="MFS_dom"/>
</dbReference>
<dbReference type="CDD" id="cd17325">
    <property type="entry name" value="MFS_MdtG_SLC18_like"/>
    <property type="match status" value="1"/>
</dbReference>
<evidence type="ECO:0000256" key="6">
    <source>
        <dbReference type="ARBA" id="ARBA00023136"/>
    </source>
</evidence>
<dbReference type="PROSITE" id="PS50850">
    <property type="entry name" value="MFS"/>
    <property type="match status" value="1"/>
</dbReference>
<dbReference type="InterPro" id="IPR001958">
    <property type="entry name" value="Tet-R_TetA/multi-R_MdtG-like"/>
</dbReference>
<evidence type="ECO:0000313" key="9">
    <source>
        <dbReference type="EMBL" id="RFU29083.1"/>
    </source>
</evidence>
<proteinExistence type="inferred from homology"/>
<dbReference type="InterPro" id="IPR050930">
    <property type="entry name" value="MFS_Vesicular_Transporter"/>
</dbReference>
<evidence type="ECO:0000256" key="4">
    <source>
        <dbReference type="ARBA" id="ARBA00022692"/>
    </source>
</evidence>
<feature type="transmembrane region" description="Helical" evidence="7">
    <location>
        <begin position="67"/>
        <end position="90"/>
    </location>
</feature>
<feature type="transmembrane region" description="Helical" evidence="7">
    <location>
        <begin position="320"/>
        <end position="340"/>
    </location>
</feature>
<dbReference type="GO" id="GO:0016020">
    <property type="term" value="C:membrane"/>
    <property type="evidence" value="ECO:0007669"/>
    <property type="project" value="UniProtKB-SubCell"/>
</dbReference>
<dbReference type="Pfam" id="PF07690">
    <property type="entry name" value="MFS_1"/>
    <property type="match status" value="1"/>
</dbReference>
<feature type="transmembrane region" description="Helical" evidence="7">
    <location>
        <begin position="21"/>
        <end position="47"/>
    </location>
</feature>
<keyword evidence="6 7" id="KW-0472">Membrane</keyword>
<evidence type="ECO:0000259" key="8">
    <source>
        <dbReference type="PROSITE" id="PS50850"/>
    </source>
</evidence>
<evidence type="ECO:0000256" key="3">
    <source>
        <dbReference type="ARBA" id="ARBA00022448"/>
    </source>
</evidence>
<dbReference type="OrthoDB" id="5086884at2759"/>
<feature type="domain" description="Major facilitator superfamily (MFS) profile" evidence="8">
    <location>
        <begin position="28"/>
        <end position="475"/>
    </location>
</feature>
<name>A0A3E2H7M7_SCYLI</name>
<feature type="transmembrane region" description="Helical" evidence="7">
    <location>
        <begin position="129"/>
        <end position="147"/>
    </location>
</feature>
<evidence type="ECO:0000313" key="10">
    <source>
        <dbReference type="Proteomes" id="UP000258309"/>
    </source>
</evidence>
<accession>A0A3E2H7M7</accession>
<keyword evidence="3" id="KW-0813">Transport</keyword>
<feature type="transmembrane region" description="Helical" evidence="7">
    <location>
        <begin position="285"/>
        <end position="308"/>
    </location>
</feature>
<sequence length="475" mass="51315">MKGLTQCMASRIEKRPMLVELRSSTWFITLAVCMAIFTDMFLYAVIVPVFPFSLAERLHVPENDAQHWMSVLLSVYGAALLLGAPIFGFLADRLEYRRTPLLIGLVALGGSTLTICLARSLSVLIVGRVLQGFSASITWVVGLTLLADTAKKDSVAQSFGYVGAASSLGTVIAPVLGGIIYHNVGYYPVFAMCFALVAIDILLRLTIIEKKSAAKWLQLSHVNIPQWNAAEPAVVEILALQMLDDNTSHDITIADPIVSGSSPENNKKKKLPAILSLWKSPRMLAAFWGDFATATVMVAFDTTLALFVNRTFHWSSLQAGLTFLALLLPTFLGPVLGIAADKYGARWISVFGLIFMIPPLILLRLVNHESINQIVLLCALLLLTGLGAAMALTGLYAEYSKICDAIEAKHPGSLGNNGGYAQSYGISEIAWALAGLVGPLMAGRIYQTAGWGTLGWSLSLLCVVTVIPTLLFINR</sequence>
<dbReference type="AlphaFoldDB" id="A0A3E2H7M7"/>
<gene>
    <name evidence="9" type="ORF">B7463_g7272</name>
</gene>
<dbReference type="Proteomes" id="UP000258309">
    <property type="component" value="Unassembled WGS sequence"/>
</dbReference>
<dbReference type="PANTHER" id="PTHR23506">
    <property type="entry name" value="GH10249P"/>
    <property type="match status" value="1"/>
</dbReference>
<feature type="transmembrane region" description="Helical" evidence="7">
    <location>
        <begin position="371"/>
        <end position="392"/>
    </location>
</feature>
<evidence type="ECO:0000256" key="5">
    <source>
        <dbReference type="ARBA" id="ARBA00022989"/>
    </source>
</evidence>
<dbReference type="STRING" id="5539.A0A3E2H7M7"/>
<feature type="transmembrane region" description="Helical" evidence="7">
    <location>
        <begin position="159"/>
        <end position="181"/>
    </location>
</feature>
<keyword evidence="5 7" id="KW-1133">Transmembrane helix</keyword>
<protein>
    <recommendedName>
        <fullName evidence="8">Major facilitator superfamily (MFS) profile domain-containing protein</fullName>
    </recommendedName>
</protein>
<dbReference type="InterPro" id="IPR011701">
    <property type="entry name" value="MFS"/>
</dbReference>
<evidence type="ECO:0000256" key="7">
    <source>
        <dbReference type="SAM" id="Phobius"/>
    </source>
</evidence>
<comment type="subcellular location">
    <subcellularLocation>
        <location evidence="1">Membrane</location>
        <topology evidence="1">Multi-pass membrane protein</topology>
    </subcellularLocation>
</comment>